<protein>
    <submittedName>
        <fullName evidence="1">Uncharacterized protein</fullName>
    </submittedName>
</protein>
<keyword evidence="2" id="KW-1185">Reference proteome</keyword>
<comment type="caution">
    <text evidence="1">The sequence shown here is derived from an EMBL/GenBank/DDBJ whole genome shotgun (WGS) entry which is preliminary data.</text>
</comment>
<dbReference type="RefSeq" id="WP_187560640.1">
    <property type="nucleotide sequence ID" value="NZ_JACGWS010000001.1"/>
</dbReference>
<accession>A0ABR7Q4Z1</accession>
<sequence>MKIKSNATPLELSSPFYLANEQFCHDFERFIASKQGKVKGVYNAWSYSIYGKIETGKAWDLKYKKATYSGGSIWFSSKYQNLLTLAEWKCHDFGTNDTSFVVRKKKFLDLLNPSFSKVDTHENYVIKAKKGKPRVLPQLVSILKPLFESKEIYKITCKNNTLIIELRNEGHHFDIFNQLIQLS</sequence>
<evidence type="ECO:0000313" key="2">
    <source>
        <dbReference type="Proteomes" id="UP000619238"/>
    </source>
</evidence>
<dbReference type="Proteomes" id="UP000619238">
    <property type="component" value="Unassembled WGS sequence"/>
</dbReference>
<proteinExistence type="predicted"/>
<organism evidence="1 2">
    <name type="scientific">Kordia aestuariivivens</name>
    <dbReference type="NCBI Taxonomy" id="2759037"/>
    <lineage>
        <taxon>Bacteria</taxon>
        <taxon>Pseudomonadati</taxon>
        <taxon>Bacteroidota</taxon>
        <taxon>Flavobacteriia</taxon>
        <taxon>Flavobacteriales</taxon>
        <taxon>Flavobacteriaceae</taxon>
        <taxon>Kordia</taxon>
    </lineage>
</organism>
<evidence type="ECO:0000313" key="1">
    <source>
        <dbReference type="EMBL" id="MBC8753615.1"/>
    </source>
</evidence>
<name>A0ABR7Q4Z1_9FLAO</name>
<gene>
    <name evidence="1" type="ORF">H2O64_02955</name>
</gene>
<reference evidence="1 2" key="1">
    <citation type="submission" date="2020-07" db="EMBL/GenBank/DDBJ databases">
        <title>Description of Kordia aestuariivivens sp. nov., isolated from a tidal flat.</title>
        <authorList>
            <person name="Park S."/>
            <person name="Yoon J.-H."/>
        </authorList>
    </citation>
    <scope>NUCLEOTIDE SEQUENCE [LARGE SCALE GENOMIC DNA]</scope>
    <source>
        <strain evidence="1 2">YSTF-M3</strain>
    </source>
</reference>
<dbReference type="EMBL" id="JACGWS010000001">
    <property type="protein sequence ID" value="MBC8753615.1"/>
    <property type="molecule type" value="Genomic_DNA"/>
</dbReference>